<evidence type="ECO:0000313" key="5">
    <source>
        <dbReference type="EMBL" id="RBM09631.1"/>
    </source>
</evidence>
<feature type="transmembrane region" description="Helical" evidence="3">
    <location>
        <begin position="85"/>
        <end position="111"/>
    </location>
</feature>
<proteinExistence type="predicted"/>
<comment type="subcellular location">
    <subcellularLocation>
        <location evidence="1">Endomembrane system</location>
        <topology evidence="1">Multi-pass membrane protein</topology>
    </subcellularLocation>
    <subcellularLocation>
        <location evidence="2">Membrane</location>
        <topology evidence="2">Multi-pass membrane protein</topology>
    </subcellularLocation>
</comment>
<gene>
    <name evidence="5" type="ORF">NJLHNGOC_00890</name>
</gene>
<evidence type="ECO:0000259" key="4">
    <source>
        <dbReference type="Pfam" id="PF00361"/>
    </source>
</evidence>
<feature type="transmembrane region" description="Helical" evidence="3">
    <location>
        <begin position="236"/>
        <end position="257"/>
    </location>
</feature>
<dbReference type="InterPro" id="IPR001750">
    <property type="entry name" value="ND/Mrp_TM"/>
</dbReference>
<keyword evidence="3" id="KW-1133">Transmembrane helix</keyword>
<dbReference type="OrthoDB" id="7283614at2"/>
<keyword evidence="3" id="KW-0472">Membrane</keyword>
<dbReference type="AlphaFoldDB" id="A0A365Z0X8"/>
<feature type="transmembrane region" description="Helical" evidence="3">
    <location>
        <begin position="62"/>
        <end position="78"/>
    </location>
</feature>
<feature type="transmembrane region" description="Helical" evidence="3">
    <location>
        <begin position="175"/>
        <end position="192"/>
    </location>
</feature>
<feature type="transmembrane region" description="Helical" evidence="3">
    <location>
        <begin position="24"/>
        <end position="42"/>
    </location>
</feature>
<feature type="transmembrane region" description="Helical" evidence="3">
    <location>
        <begin position="462"/>
        <end position="485"/>
    </location>
</feature>
<evidence type="ECO:0000313" key="6">
    <source>
        <dbReference type="Proteomes" id="UP000252680"/>
    </source>
</evidence>
<keyword evidence="2 3" id="KW-0812">Transmembrane</keyword>
<comment type="caution">
    <text evidence="5">The sequence shown here is derived from an EMBL/GenBank/DDBJ whole genome shotgun (WGS) entry which is preliminary data.</text>
</comment>
<dbReference type="Pfam" id="PF00361">
    <property type="entry name" value="Proton_antipo_M"/>
    <property type="match status" value="1"/>
</dbReference>
<dbReference type="EMBL" id="QEXL01000001">
    <property type="protein sequence ID" value="RBM09631.1"/>
    <property type="molecule type" value="Genomic_DNA"/>
</dbReference>
<reference evidence="5 6" key="1">
    <citation type="submission" date="2018-05" db="EMBL/GenBank/DDBJ databases">
        <title>Komagataeibacter cocois sp. nov., for a novel cellulose- producing strain isolated from coconut milk.</title>
        <authorList>
            <person name="Liu L."/>
            <person name="Wang Y."/>
            <person name="Liu S."/>
            <person name="Bi J."/>
            <person name="Chen H."/>
            <person name="Deng J."/>
            <person name="Zhang C."/>
            <person name="Hu Q."/>
            <person name="Li C."/>
        </authorList>
    </citation>
    <scope>NUCLEOTIDE SEQUENCE [LARGE SCALE GENOMIC DNA]</scope>
    <source>
        <strain evidence="5 6">WE7</strain>
    </source>
</reference>
<feature type="transmembrane region" description="Helical" evidence="3">
    <location>
        <begin position="131"/>
        <end position="154"/>
    </location>
</feature>
<feature type="transmembrane region" description="Helical" evidence="3">
    <location>
        <begin position="362"/>
        <end position="384"/>
    </location>
</feature>
<name>A0A365Z0X8_9PROT</name>
<dbReference type="Proteomes" id="UP000252680">
    <property type="component" value="Unassembled WGS sequence"/>
</dbReference>
<feature type="domain" description="NADH:quinone oxidoreductase/Mrp antiporter transmembrane" evidence="4">
    <location>
        <begin position="190"/>
        <end position="345"/>
    </location>
</feature>
<evidence type="ECO:0000256" key="1">
    <source>
        <dbReference type="ARBA" id="ARBA00004127"/>
    </source>
</evidence>
<feature type="transmembrane region" description="Helical" evidence="3">
    <location>
        <begin position="269"/>
        <end position="292"/>
    </location>
</feature>
<dbReference type="GO" id="GO:0016020">
    <property type="term" value="C:membrane"/>
    <property type="evidence" value="ECO:0007669"/>
    <property type="project" value="UniProtKB-SubCell"/>
</dbReference>
<accession>A0A365Z0X8</accession>
<feature type="transmembrane region" description="Helical" evidence="3">
    <location>
        <begin position="212"/>
        <end position="229"/>
    </location>
</feature>
<dbReference type="GO" id="GO:0012505">
    <property type="term" value="C:endomembrane system"/>
    <property type="evidence" value="ECO:0007669"/>
    <property type="project" value="UniProtKB-SubCell"/>
</dbReference>
<evidence type="ECO:0000256" key="2">
    <source>
        <dbReference type="RuleBase" id="RU000320"/>
    </source>
</evidence>
<keyword evidence="6" id="KW-1185">Reference proteome</keyword>
<organism evidence="5 6">
    <name type="scientific">Novacetimonas cocois</name>
    <dbReference type="NCBI Taxonomy" id="1747507"/>
    <lineage>
        <taxon>Bacteria</taxon>
        <taxon>Pseudomonadati</taxon>
        <taxon>Pseudomonadota</taxon>
        <taxon>Alphaproteobacteria</taxon>
        <taxon>Acetobacterales</taxon>
        <taxon>Acetobacteraceae</taxon>
        <taxon>Novacetimonas</taxon>
    </lineage>
</organism>
<feature type="transmembrane region" description="Helical" evidence="3">
    <location>
        <begin position="405"/>
        <end position="428"/>
    </location>
</feature>
<protein>
    <recommendedName>
        <fullName evidence="4">NADH:quinone oxidoreductase/Mrp antiporter transmembrane domain-containing protein</fullName>
    </recommendedName>
</protein>
<evidence type="ECO:0000256" key="3">
    <source>
        <dbReference type="SAM" id="Phobius"/>
    </source>
</evidence>
<feature type="transmembrane region" description="Helical" evidence="3">
    <location>
        <begin position="313"/>
        <end position="342"/>
    </location>
</feature>
<sequence length="591" mass="61315">MLPCVVVPRAWPALRTPCARACRLGWVVVMAATLAGLVPSAGAHEVPPRLASAVAGIFHPDALALSALLLLGVVGLYAHEGGAPACLAAAFAVGGGPLVAPLAGACVIVMLHDRVMRPGHGTGGLLGMAMLAVMDPLTLGGTQLACVLPVAVLMGSWPLLHLSWRPGGGRRHLSALRMVDVAGFVVGCHLWLRMLADYPDIPVLSERWGDALVAIAAGLFLAAAVRALVARDVRRVLCGLFGGMAVLPVLLAGLGLVARGNDLPEMLDGAAACLFLVMAAGTLTWGALLALADAMEVEAGRLVLMHLGGMAALMPRLSALLSVALLVIGGVPPLIGFSLSWMVLRLFNALPHADSLAREIPVAAVLIVMGTGWGLRLLALGRLVGVVLCGRPRTPRGAGASDPAVAVLARCALGVAAACAISVMPGAWFRLAGAALGHVTRQGQDGMPARMSLFALPSPDGAAVMLPVHSFMLLAGIGLVVWMLWRLRGVAATRQVATWEQGAPSAPPWMPFGDPLVQVGAGVFVRLVLDMVGWPEGVQAPWRRLLRLRRLAARRMMLPPEWLSDDAAARSAPMLLLAVAGVAVALLCWLS</sequence>
<dbReference type="RefSeq" id="WP_113594670.1">
    <property type="nucleotide sequence ID" value="NZ_QEXL01000001.1"/>
</dbReference>